<evidence type="ECO:0000256" key="1">
    <source>
        <dbReference type="SAM" id="SignalP"/>
    </source>
</evidence>
<feature type="chain" id="PRO_5044263698" evidence="1">
    <location>
        <begin position="22"/>
        <end position="313"/>
    </location>
</feature>
<dbReference type="RefSeq" id="XP_069225069.1">
    <property type="nucleotide sequence ID" value="XM_069377801.1"/>
</dbReference>
<protein>
    <submittedName>
        <fullName evidence="2">Uncharacterized protein</fullName>
    </submittedName>
</protein>
<name>A0AB34KDW6_9PEZI</name>
<dbReference type="GO" id="GO:0004806">
    <property type="term" value="F:triacylglycerol lipase activity"/>
    <property type="evidence" value="ECO:0007669"/>
    <property type="project" value="InterPro"/>
</dbReference>
<dbReference type="Proteomes" id="UP000803884">
    <property type="component" value="Unassembled WGS sequence"/>
</dbReference>
<dbReference type="PANTHER" id="PTHR34853">
    <property type="match status" value="1"/>
</dbReference>
<evidence type="ECO:0000313" key="3">
    <source>
        <dbReference type="Proteomes" id="UP000803884"/>
    </source>
</evidence>
<accession>A0AB34KDW6</accession>
<dbReference type="EMBL" id="JAAQHG020000091">
    <property type="protein sequence ID" value="KAL1581962.1"/>
    <property type="molecule type" value="Genomic_DNA"/>
</dbReference>
<sequence length="313" mass="33953">MVNLALVLVLALSLSPCVVSGQRASSWHRPNDKSLSSTDLDAYHCGRECKQNFLKGIQTDRAGFGDFSFDADFCRTADSFTESSEPGDVLKVQSYINDTTSWNLPGGATLYRVQYVSVGLDTKKVPATAFVILPFAKRPDNEPFPIVAYAHGTIGTFYGCAPSSSYNLYDYDTWRPLYLAGYAVVATDYAGLGNNYASHHYLASTLAAGDIYYSVIAAKKAFGSILGNKWASTGHSQGGGAVWALVESEYVTSSAPRSQEHALEFVGGVSISPAPRFADIVKTFAQQNQTTTLCAYAPFSYQRCAQSIFYLIT</sequence>
<dbReference type="AlphaFoldDB" id="A0AB34KDW6"/>
<dbReference type="Gene3D" id="3.40.50.1820">
    <property type="entry name" value="alpha/beta hydrolase"/>
    <property type="match status" value="1"/>
</dbReference>
<evidence type="ECO:0000313" key="2">
    <source>
        <dbReference type="EMBL" id="KAL1581962.1"/>
    </source>
</evidence>
<organism evidence="2 3">
    <name type="scientific">Cladosporium halotolerans</name>
    <dbReference type="NCBI Taxonomy" id="1052096"/>
    <lineage>
        <taxon>Eukaryota</taxon>
        <taxon>Fungi</taxon>
        <taxon>Dikarya</taxon>
        <taxon>Ascomycota</taxon>
        <taxon>Pezizomycotina</taxon>
        <taxon>Dothideomycetes</taxon>
        <taxon>Dothideomycetidae</taxon>
        <taxon>Cladosporiales</taxon>
        <taxon>Cladosporiaceae</taxon>
        <taxon>Cladosporium</taxon>
    </lineage>
</organism>
<gene>
    <name evidence="2" type="ORF">WHR41_09197</name>
</gene>
<dbReference type="InterPro" id="IPR005152">
    <property type="entry name" value="Lipase_secreted"/>
</dbReference>
<dbReference type="SUPFAM" id="SSF53474">
    <property type="entry name" value="alpha/beta-Hydrolases"/>
    <property type="match status" value="1"/>
</dbReference>
<reference evidence="2 3" key="1">
    <citation type="journal article" date="2020" name="Microbiol. Resour. Announc.">
        <title>Draft Genome Sequence of a Cladosporium Species Isolated from the Mesophotic Ascidian Didemnum maculosum.</title>
        <authorList>
            <person name="Gioti A."/>
            <person name="Siaperas R."/>
            <person name="Nikolaivits E."/>
            <person name="Le Goff G."/>
            <person name="Ouazzani J."/>
            <person name="Kotoulas G."/>
            <person name="Topakas E."/>
        </authorList>
    </citation>
    <scope>NUCLEOTIDE SEQUENCE [LARGE SCALE GENOMIC DNA]</scope>
    <source>
        <strain evidence="2 3">TM138-S3</strain>
    </source>
</reference>
<feature type="signal peptide" evidence="1">
    <location>
        <begin position="1"/>
        <end position="21"/>
    </location>
</feature>
<dbReference type="InterPro" id="IPR029058">
    <property type="entry name" value="AB_hydrolase_fold"/>
</dbReference>
<keyword evidence="1" id="KW-0732">Signal</keyword>
<proteinExistence type="predicted"/>
<comment type="caution">
    <text evidence="2">The sequence shown here is derived from an EMBL/GenBank/DDBJ whole genome shotgun (WGS) entry which is preliminary data.</text>
</comment>
<dbReference type="GO" id="GO:0016042">
    <property type="term" value="P:lipid catabolic process"/>
    <property type="evidence" value="ECO:0007669"/>
    <property type="project" value="InterPro"/>
</dbReference>
<keyword evidence="3" id="KW-1185">Reference proteome</keyword>
<dbReference type="GeneID" id="96010639"/>
<dbReference type="PANTHER" id="PTHR34853:SF1">
    <property type="entry name" value="LIPASE 5"/>
    <property type="match status" value="1"/>
</dbReference>